<dbReference type="InterPro" id="IPR005478">
    <property type="entry name" value="Transketolase_bac-like"/>
</dbReference>
<proteinExistence type="inferred from homology"/>
<evidence type="ECO:0000256" key="11">
    <source>
        <dbReference type="PIRSR" id="PIRSR605478-1"/>
    </source>
</evidence>
<evidence type="ECO:0000256" key="10">
    <source>
        <dbReference type="NCBIfam" id="TIGR00232"/>
    </source>
</evidence>
<dbReference type="PANTHER" id="PTHR43522:SF2">
    <property type="entry name" value="TRANSKETOLASE 1-RELATED"/>
    <property type="match status" value="1"/>
</dbReference>
<dbReference type="PANTHER" id="PTHR43522">
    <property type="entry name" value="TRANSKETOLASE"/>
    <property type="match status" value="1"/>
</dbReference>
<dbReference type="Pfam" id="PF00456">
    <property type="entry name" value="Transketolase_N"/>
    <property type="match status" value="1"/>
</dbReference>
<evidence type="ECO:0000313" key="19">
    <source>
        <dbReference type="Proteomes" id="UP000666240"/>
    </source>
</evidence>
<feature type="binding site" evidence="12">
    <location>
        <position position="382"/>
    </location>
    <ligand>
        <name>substrate</name>
    </ligand>
</feature>
<evidence type="ECO:0000313" key="18">
    <source>
        <dbReference type="EMBL" id="MBP0438185.1"/>
    </source>
</evidence>
<feature type="binding site" evidence="14">
    <location>
        <position position="156"/>
    </location>
    <ligand>
        <name>Mg(2+)</name>
        <dbReference type="ChEBI" id="CHEBI:18420"/>
    </ligand>
</feature>
<dbReference type="PROSITE" id="PS00802">
    <property type="entry name" value="TRANSKETOLASE_2"/>
    <property type="match status" value="1"/>
</dbReference>
<feature type="site" description="Important for catalytic activity" evidence="15">
    <location>
        <position position="29"/>
    </location>
</feature>
<accession>A0A8J7QYA8</accession>
<dbReference type="InterPro" id="IPR005474">
    <property type="entry name" value="Transketolase_N"/>
</dbReference>
<feature type="binding site" evidence="13">
    <location>
        <position position="260"/>
    </location>
    <ligand>
        <name>thiamine diphosphate</name>
        <dbReference type="ChEBI" id="CHEBI:58937"/>
    </ligand>
</feature>
<comment type="caution">
    <text evidence="18">The sequence shown here is derived from an EMBL/GenBank/DDBJ whole genome shotgun (WGS) entry which is preliminary data.</text>
</comment>
<dbReference type="GO" id="GO:0006098">
    <property type="term" value="P:pentose-phosphate shunt"/>
    <property type="evidence" value="ECO:0007669"/>
    <property type="project" value="TreeGrafter"/>
</dbReference>
<feature type="binding site" evidence="13">
    <location>
        <position position="157"/>
    </location>
    <ligand>
        <name>thiamine diphosphate</name>
        <dbReference type="ChEBI" id="CHEBI:58937"/>
    </ligand>
</feature>
<feature type="binding site" evidence="13">
    <location>
        <position position="186"/>
    </location>
    <ligand>
        <name>thiamine diphosphate</name>
        <dbReference type="ChEBI" id="CHEBI:58937"/>
    </ligand>
</feature>
<protein>
    <recommendedName>
        <fullName evidence="3 10">Transketolase</fullName>
        <ecNumber evidence="3 10">2.2.1.1</ecNumber>
    </recommendedName>
</protein>
<feature type="binding site" evidence="12">
    <location>
        <position position="459"/>
    </location>
    <ligand>
        <name>substrate</name>
    </ligand>
</feature>
<evidence type="ECO:0000259" key="17">
    <source>
        <dbReference type="SMART" id="SM00861"/>
    </source>
</evidence>
<evidence type="ECO:0000256" key="6">
    <source>
        <dbReference type="ARBA" id="ARBA00022837"/>
    </source>
</evidence>
<keyword evidence="8 13" id="KW-0786">Thiamine pyrophosphate</keyword>
<feature type="binding site" evidence="12">
    <location>
        <position position="355"/>
    </location>
    <ligand>
        <name>substrate</name>
    </ligand>
</feature>
<feature type="binding site" evidence="12">
    <location>
        <position position="29"/>
    </location>
    <ligand>
        <name>substrate</name>
    </ligand>
</feature>
<evidence type="ECO:0000256" key="7">
    <source>
        <dbReference type="ARBA" id="ARBA00022842"/>
    </source>
</evidence>
<dbReference type="FunFam" id="3.40.50.970:FF:000004">
    <property type="entry name" value="Transketolase"/>
    <property type="match status" value="1"/>
</dbReference>
<comment type="cofactor">
    <cofactor evidence="16">
        <name>Mg(2+)</name>
        <dbReference type="ChEBI" id="CHEBI:18420"/>
    </cofactor>
    <cofactor evidence="16">
        <name>Ca(2+)</name>
        <dbReference type="ChEBI" id="CHEBI:29108"/>
    </cofactor>
    <cofactor evidence="16">
        <name>Mn(2+)</name>
        <dbReference type="ChEBI" id="CHEBI:29035"/>
    </cofactor>
    <cofactor evidence="16">
        <name>Co(2+)</name>
        <dbReference type="ChEBI" id="CHEBI:48828"/>
    </cofactor>
    <text evidence="16">Binds 1 Mg(2+) ion per subunit. Can also utilize other divalent metal cations, such as Ca(2+), Mn(2+) and Co(2+).</text>
</comment>
<dbReference type="InterPro" id="IPR055152">
    <property type="entry name" value="Transketolase-like_C_2"/>
</dbReference>
<dbReference type="Gene3D" id="3.40.50.920">
    <property type="match status" value="1"/>
</dbReference>
<dbReference type="InterPro" id="IPR049557">
    <property type="entry name" value="Transketolase_CS"/>
</dbReference>
<feature type="binding site" evidence="14">
    <location>
        <position position="186"/>
    </location>
    <ligand>
        <name>Mg(2+)</name>
        <dbReference type="ChEBI" id="CHEBI:18420"/>
    </ligand>
</feature>
<feature type="active site" description="Proton donor" evidence="11">
    <location>
        <position position="409"/>
    </location>
</feature>
<dbReference type="InterPro" id="IPR005475">
    <property type="entry name" value="Transketolase-like_Pyr-bd"/>
</dbReference>
<dbReference type="GO" id="GO:0004802">
    <property type="term" value="F:transketolase activity"/>
    <property type="evidence" value="ECO:0007669"/>
    <property type="project" value="UniProtKB-UniRule"/>
</dbReference>
<dbReference type="AlphaFoldDB" id="A0A8J7QYA8"/>
<feature type="binding site" evidence="12">
    <location>
        <position position="471"/>
    </location>
    <ligand>
        <name>substrate</name>
    </ligand>
</feature>
<dbReference type="RefSeq" id="WP_209334107.1">
    <property type="nucleotide sequence ID" value="NZ_JAGIYY010000001.1"/>
</dbReference>
<keyword evidence="19" id="KW-1185">Reference proteome</keyword>
<feature type="site" description="Important for catalytic activity" evidence="15">
    <location>
        <position position="260"/>
    </location>
</feature>
<feature type="binding site" evidence="14">
    <location>
        <position position="188"/>
    </location>
    <ligand>
        <name>Mg(2+)</name>
        <dbReference type="ChEBI" id="CHEBI:18420"/>
    </ligand>
</feature>
<reference evidence="18" key="1">
    <citation type="submission" date="2021-03" db="EMBL/GenBank/DDBJ databases">
        <title>Genome sequencing and assembly of Tianweitania sediminis.</title>
        <authorList>
            <person name="Chhetri G."/>
        </authorList>
    </citation>
    <scope>NUCLEOTIDE SEQUENCE</scope>
    <source>
        <strain evidence="18">Z8</strain>
    </source>
</reference>
<comment type="catalytic activity">
    <reaction evidence="9 16">
        <text>D-sedoheptulose 7-phosphate + D-glyceraldehyde 3-phosphate = aldehydo-D-ribose 5-phosphate + D-xylulose 5-phosphate</text>
        <dbReference type="Rhea" id="RHEA:10508"/>
        <dbReference type="ChEBI" id="CHEBI:57483"/>
        <dbReference type="ChEBI" id="CHEBI:57737"/>
        <dbReference type="ChEBI" id="CHEBI:58273"/>
        <dbReference type="ChEBI" id="CHEBI:59776"/>
        <dbReference type="EC" id="2.2.1.1"/>
    </reaction>
</comment>
<comment type="similarity">
    <text evidence="1 16">Belongs to the transketolase family.</text>
</comment>
<feature type="domain" description="Transketolase-like pyrimidine-binding" evidence="17">
    <location>
        <begin position="352"/>
        <end position="523"/>
    </location>
</feature>
<evidence type="ECO:0000256" key="12">
    <source>
        <dbReference type="PIRSR" id="PIRSR605478-2"/>
    </source>
</evidence>
<feature type="binding site" evidence="12">
    <location>
        <position position="467"/>
    </location>
    <ligand>
        <name>substrate</name>
    </ligand>
</feature>
<evidence type="ECO:0000256" key="15">
    <source>
        <dbReference type="PIRSR" id="PIRSR605478-5"/>
    </source>
</evidence>
<comment type="function">
    <text evidence="16">Catalyzes the transfer of a two-carbon ketol group from a ketose donor to an aldose acceptor, via a covalent intermediate with the cofactor thiamine pyrophosphate.</text>
</comment>
<dbReference type="EC" id="2.2.1.1" evidence="3 10"/>
<dbReference type="EMBL" id="JAGIYY010000001">
    <property type="protein sequence ID" value="MBP0438185.1"/>
    <property type="molecule type" value="Genomic_DNA"/>
</dbReference>
<evidence type="ECO:0000256" key="3">
    <source>
        <dbReference type="ARBA" id="ARBA00013152"/>
    </source>
</evidence>
<evidence type="ECO:0000256" key="1">
    <source>
        <dbReference type="ARBA" id="ARBA00007131"/>
    </source>
</evidence>
<dbReference type="SUPFAM" id="SSF52518">
    <property type="entry name" value="Thiamin diphosphate-binding fold (THDP-binding)"/>
    <property type="match status" value="2"/>
</dbReference>
<evidence type="ECO:0000256" key="14">
    <source>
        <dbReference type="PIRSR" id="PIRSR605478-4"/>
    </source>
</evidence>
<evidence type="ECO:0000256" key="2">
    <source>
        <dbReference type="ARBA" id="ARBA00011738"/>
    </source>
</evidence>
<dbReference type="Proteomes" id="UP000666240">
    <property type="component" value="Unassembled WGS sequence"/>
</dbReference>
<dbReference type="CDD" id="cd02012">
    <property type="entry name" value="TPP_TK"/>
    <property type="match status" value="1"/>
</dbReference>
<comment type="cofactor">
    <cofactor evidence="14">
        <name>Mg(2+)</name>
        <dbReference type="ChEBI" id="CHEBI:18420"/>
    </cofactor>
    <text evidence="14">Binds 1 Mg(2+) ion per subunit. Can also utilize other divalent metal cations, such as Ca(2+), Mn(2+) and Co(2+).</text>
</comment>
<dbReference type="SMART" id="SM00861">
    <property type="entry name" value="Transket_pyr"/>
    <property type="match status" value="1"/>
</dbReference>
<gene>
    <name evidence="18" type="primary">tkt</name>
    <name evidence="18" type="ORF">J5Y06_05960</name>
</gene>
<feature type="binding site" evidence="12">
    <location>
        <position position="518"/>
    </location>
    <ligand>
        <name>substrate</name>
    </ligand>
</feature>
<dbReference type="GO" id="GO:0046872">
    <property type="term" value="F:metal ion binding"/>
    <property type="evidence" value="ECO:0007669"/>
    <property type="project" value="UniProtKB-KW"/>
</dbReference>
<feature type="binding site" evidence="13">
    <location>
        <begin position="118"/>
        <end position="120"/>
    </location>
    <ligand>
        <name>thiamine diphosphate</name>
        <dbReference type="ChEBI" id="CHEBI:58937"/>
    </ligand>
</feature>
<dbReference type="GO" id="GO:0005829">
    <property type="term" value="C:cytosol"/>
    <property type="evidence" value="ECO:0007669"/>
    <property type="project" value="TreeGrafter"/>
</dbReference>
<name>A0A8J7QYA8_9HYPH</name>
<evidence type="ECO:0000256" key="13">
    <source>
        <dbReference type="PIRSR" id="PIRSR605478-3"/>
    </source>
</evidence>
<dbReference type="Pfam" id="PF02779">
    <property type="entry name" value="Transket_pyr"/>
    <property type="match status" value="1"/>
</dbReference>
<keyword evidence="6 16" id="KW-0106">Calcium</keyword>
<dbReference type="SUPFAM" id="SSF52922">
    <property type="entry name" value="TK C-terminal domain-like"/>
    <property type="match status" value="1"/>
</dbReference>
<keyword evidence="7 14" id="KW-0460">Magnesium</keyword>
<dbReference type="Pfam" id="PF22613">
    <property type="entry name" value="Transketolase_C_1"/>
    <property type="match status" value="1"/>
</dbReference>
<dbReference type="Gene3D" id="3.40.50.970">
    <property type="match status" value="2"/>
</dbReference>
<evidence type="ECO:0000256" key="4">
    <source>
        <dbReference type="ARBA" id="ARBA00022679"/>
    </source>
</evidence>
<dbReference type="InterPro" id="IPR033247">
    <property type="entry name" value="Transketolase_fam"/>
</dbReference>
<evidence type="ECO:0000256" key="16">
    <source>
        <dbReference type="RuleBase" id="RU004996"/>
    </source>
</evidence>
<sequence length="661" mass="71232">MTSRDKHDRMANAIRFLSMDAVEKANSGHPGLPMGAADIATVLFSRYLRFDPQNPNWPNRDRFILSAGHGSMLLYSLLYLTGYEDMTLDEIKNFRQLGSKTAGHPEYKHADGIETTTGPLGQGLGNSVGFAIAERHLNAAYGDDLVNHFTYVLAGDGCLMEGISQEAITLAGHLKLSKLIVFWDDNQISIDGPVSLADSTDQSARFEASGWHTQRIDGHDPEAIAQAIEAAQASDKPSMIACRTTIGFGSPNRAGTSKAHGSPLGAEEIAATRQALGWEFEPFVVPSDVLDAWRLAGLNAAKHQKAWQEHFNGLDAELKAEFERRFRGELPAGLDEAITTYKRKLSADKPKVATRKSSEMALEVINGVVPETIGGSADLTGSNNTKTSQTKPLSADDYSGRYIYYGIREHGMAAAINGLALHGGVIPYGGTFLTFSDYARPSMRLASLMHIRSIFVMTHDSIGLGEDGPTHQPVEHLGALRTIPNHYVMRPADAVEAVECWQAALKSQSTPSTLALTRQNLPTLRTEHTDENLSARGAYELAPASDADVTIFASGSEVEIALGAREKLKAAGIAARVVSVPCMELFAEQDEAYRKAITGTTPVNVAIEAGVREGWDHLIGRDGIFIGMSGFGASGKIEDLYPHFGITAEAAAAAVQKRLSA</sequence>
<dbReference type="InterPro" id="IPR029061">
    <property type="entry name" value="THDP-binding"/>
</dbReference>
<dbReference type="CDD" id="cd07033">
    <property type="entry name" value="TPP_PYR_DXS_TK_like"/>
    <property type="match status" value="1"/>
</dbReference>
<keyword evidence="4 16" id="KW-0808">Transferase</keyword>
<dbReference type="PROSITE" id="PS00801">
    <property type="entry name" value="TRANSKETOLASE_1"/>
    <property type="match status" value="1"/>
</dbReference>
<organism evidence="18 19">
    <name type="scientific">Tianweitania sediminis</name>
    <dbReference type="NCBI Taxonomy" id="1502156"/>
    <lineage>
        <taxon>Bacteria</taxon>
        <taxon>Pseudomonadati</taxon>
        <taxon>Pseudomonadota</taxon>
        <taxon>Alphaproteobacteria</taxon>
        <taxon>Hyphomicrobiales</taxon>
        <taxon>Phyllobacteriaceae</taxon>
        <taxon>Tianweitania</taxon>
    </lineage>
</organism>
<comment type="subunit">
    <text evidence="2 16">Homodimer.</text>
</comment>
<evidence type="ECO:0000256" key="8">
    <source>
        <dbReference type="ARBA" id="ARBA00023052"/>
    </source>
</evidence>
<dbReference type="InterPro" id="IPR020826">
    <property type="entry name" value="Transketolase_BS"/>
</dbReference>
<feature type="binding site" evidence="13">
    <location>
        <position position="69"/>
    </location>
    <ligand>
        <name>thiamine diphosphate</name>
        <dbReference type="ChEBI" id="CHEBI:58937"/>
    </ligand>
</feature>
<feature type="binding site" evidence="13">
    <location>
        <position position="435"/>
    </location>
    <ligand>
        <name>thiamine diphosphate</name>
        <dbReference type="ChEBI" id="CHEBI:58937"/>
    </ligand>
</feature>
<evidence type="ECO:0000256" key="5">
    <source>
        <dbReference type="ARBA" id="ARBA00022723"/>
    </source>
</evidence>
<evidence type="ECO:0000256" key="9">
    <source>
        <dbReference type="ARBA" id="ARBA00049473"/>
    </source>
</evidence>
<dbReference type="InterPro" id="IPR009014">
    <property type="entry name" value="Transketo_C/PFOR_II"/>
</dbReference>
<keyword evidence="5 14" id="KW-0479">Metal-binding</keyword>
<comment type="cofactor">
    <cofactor evidence="13">
        <name>thiamine diphosphate</name>
        <dbReference type="ChEBI" id="CHEBI:58937"/>
    </cofactor>
    <text evidence="13">Binds 1 thiamine pyrophosphate per subunit. During the reaction, the substrate forms a covalent intermediate with the cofactor.</text>
</comment>
<dbReference type="NCBIfam" id="TIGR00232">
    <property type="entry name" value="tktlase_bact"/>
    <property type="match status" value="1"/>
</dbReference>
<feature type="binding site" evidence="12">
    <location>
        <position position="260"/>
    </location>
    <ligand>
        <name>substrate</name>
    </ligand>
</feature>
<dbReference type="FunFam" id="3.40.50.970:FF:000003">
    <property type="entry name" value="Transketolase"/>
    <property type="match status" value="1"/>
</dbReference>